<accession>A0A095UYA4</accession>
<dbReference type="Proteomes" id="UP000029554">
    <property type="component" value="Unassembled WGS sequence"/>
</dbReference>
<keyword evidence="2" id="KW-1185">Reference proteome</keyword>
<evidence type="ECO:0000313" key="2">
    <source>
        <dbReference type="Proteomes" id="UP000029554"/>
    </source>
</evidence>
<proteinExistence type="predicted"/>
<dbReference type="EMBL" id="JRHH01000004">
    <property type="protein sequence ID" value="KGD67555.1"/>
    <property type="molecule type" value="Genomic_DNA"/>
</dbReference>
<organism evidence="1 2">
    <name type="scientific">Flavobacterium aquatile LMG 4008 = ATCC 11947</name>
    <dbReference type="NCBI Taxonomy" id="1453498"/>
    <lineage>
        <taxon>Bacteria</taxon>
        <taxon>Pseudomonadati</taxon>
        <taxon>Bacteroidota</taxon>
        <taxon>Flavobacteriia</taxon>
        <taxon>Flavobacteriales</taxon>
        <taxon>Flavobacteriaceae</taxon>
        <taxon>Flavobacterium</taxon>
    </lineage>
</organism>
<comment type="caution">
    <text evidence="1">The sequence shown here is derived from an EMBL/GenBank/DDBJ whole genome shotgun (WGS) entry which is preliminary data.</text>
</comment>
<reference evidence="1 2" key="1">
    <citation type="submission" date="2014-09" db="EMBL/GenBank/DDBJ databases">
        <title>Whole Genome Shotgun of Flavobacterium aquatile LMG 4008.</title>
        <authorList>
            <person name="Gale A.N."/>
            <person name="Pipes S.E."/>
            <person name="Newman J.D."/>
        </authorList>
    </citation>
    <scope>NUCLEOTIDE SEQUENCE [LARGE SCALE GENOMIC DNA]</scope>
    <source>
        <strain evidence="1 2">LMG 4008</strain>
    </source>
</reference>
<dbReference type="RefSeq" id="WP_035126861.1">
    <property type="nucleotide sequence ID" value="NZ_JRHH01000004.1"/>
</dbReference>
<sequence>MKKYIVLLLIVMASCKSKSPNSGSDTKEAYSRYVKMDFKEVNSAKKNRAYDLGKRLLETCNTSKFKSFSKDEATESVIKNATVEKISKTCQKIIMRNGKFIDLQLSEVIHDVETDDYLFKYKIQYEKKYFERELNVTINKDGKVAAMNTKELAKKPM</sequence>
<dbReference type="AlphaFoldDB" id="A0A095UYA4"/>
<evidence type="ECO:0008006" key="3">
    <source>
        <dbReference type="Google" id="ProtNLM"/>
    </source>
</evidence>
<evidence type="ECO:0000313" key="1">
    <source>
        <dbReference type="EMBL" id="KGD67555.1"/>
    </source>
</evidence>
<gene>
    <name evidence="1" type="ORF">LG45_10465</name>
</gene>
<dbReference type="eggNOG" id="ENOG5030ZW0">
    <property type="taxonomic scope" value="Bacteria"/>
</dbReference>
<name>A0A095UYA4_9FLAO</name>
<dbReference type="PROSITE" id="PS51257">
    <property type="entry name" value="PROKAR_LIPOPROTEIN"/>
    <property type="match status" value="1"/>
</dbReference>
<dbReference type="OrthoDB" id="1351300at2"/>
<protein>
    <recommendedName>
        <fullName evidence="3">Lipoprotein</fullName>
    </recommendedName>
</protein>